<dbReference type="AlphaFoldDB" id="A0A4U3L5A9"/>
<evidence type="ECO:0000313" key="3">
    <source>
        <dbReference type="Proteomes" id="UP000305848"/>
    </source>
</evidence>
<accession>A0A4U3L5A9</accession>
<organism evidence="2 3">
    <name type="scientific">Ilyomonas limi</name>
    <dbReference type="NCBI Taxonomy" id="2575867"/>
    <lineage>
        <taxon>Bacteria</taxon>
        <taxon>Pseudomonadati</taxon>
        <taxon>Bacteroidota</taxon>
        <taxon>Chitinophagia</taxon>
        <taxon>Chitinophagales</taxon>
        <taxon>Chitinophagaceae</taxon>
        <taxon>Ilyomonas</taxon>
    </lineage>
</organism>
<comment type="caution">
    <text evidence="2">The sequence shown here is derived from an EMBL/GenBank/DDBJ whole genome shotgun (WGS) entry which is preliminary data.</text>
</comment>
<name>A0A4U3L5A9_9BACT</name>
<dbReference type="Proteomes" id="UP000305848">
    <property type="component" value="Unassembled WGS sequence"/>
</dbReference>
<dbReference type="RefSeq" id="WP_170971009.1">
    <property type="nucleotide sequence ID" value="NZ_SZQL01000003.1"/>
</dbReference>
<dbReference type="EMBL" id="SZQL01000003">
    <property type="protein sequence ID" value="TKK70348.1"/>
    <property type="molecule type" value="Genomic_DNA"/>
</dbReference>
<keyword evidence="1" id="KW-1133">Transmembrane helix</keyword>
<reference evidence="2 3" key="1">
    <citation type="submission" date="2019-05" db="EMBL/GenBank/DDBJ databases">
        <title>Panacibacter sp. strain 17mud1-8 Genome sequencing and assembly.</title>
        <authorList>
            <person name="Chhetri G."/>
        </authorList>
    </citation>
    <scope>NUCLEOTIDE SEQUENCE [LARGE SCALE GENOMIC DNA]</scope>
    <source>
        <strain evidence="2 3">17mud1-8</strain>
    </source>
</reference>
<keyword evidence="1" id="KW-0472">Membrane</keyword>
<protein>
    <submittedName>
        <fullName evidence="2">Uncharacterized protein</fullName>
    </submittedName>
</protein>
<sequence length="201" mass="23858">MMELDDLKKMWQQTPVKNINTDIMKILQQKSYGPVAALKKTFRRQMVLMFLIPLMLFTTNLHDIHGVLTSILFWSYVVFCIAIIVFAYYNYRIASKMEGMDAMIKTNLEQQVQLLEKRAKWEVAGMRGILLFFILLVEVVPYVQHYRMLDKWHSLPVAIRFGAYAMLLLLQYFLNKEIKQRKVGRHLTYLKELIKEMQLLC</sequence>
<feature type="transmembrane region" description="Helical" evidence="1">
    <location>
        <begin position="124"/>
        <end position="143"/>
    </location>
</feature>
<keyword evidence="3" id="KW-1185">Reference proteome</keyword>
<evidence type="ECO:0000313" key="2">
    <source>
        <dbReference type="EMBL" id="TKK70348.1"/>
    </source>
</evidence>
<evidence type="ECO:0000256" key="1">
    <source>
        <dbReference type="SAM" id="Phobius"/>
    </source>
</evidence>
<keyword evidence="1" id="KW-0812">Transmembrane</keyword>
<feature type="transmembrane region" description="Helical" evidence="1">
    <location>
        <begin position="71"/>
        <end position="91"/>
    </location>
</feature>
<feature type="transmembrane region" description="Helical" evidence="1">
    <location>
        <begin position="47"/>
        <end position="65"/>
    </location>
</feature>
<feature type="transmembrane region" description="Helical" evidence="1">
    <location>
        <begin position="155"/>
        <end position="174"/>
    </location>
</feature>
<proteinExistence type="predicted"/>
<gene>
    <name evidence="2" type="ORF">FC093_06270</name>
</gene>